<dbReference type="NCBIfam" id="NF001962">
    <property type="entry name" value="PRK00736.1"/>
    <property type="match status" value="1"/>
</dbReference>
<dbReference type="HAMAP" id="MF_00715">
    <property type="entry name" value="SlyX"/>
    <property type="match status" value="1"/>
</dbReference>
<feature type="coiled-coil region" evidence="2">
    <location>
        <begin position="8"/>
        <end position="56"/>
    </location>
</feature>
<dbReference type="InterPro" id="IPR007236">
    <property type="entry name" value="SlyX"/>
</dbReference>
<dbReference type="PANTHER" id="PTHR36508">
    <property type="entry name" value="PROTEIN SLYX"/>
    <property type="match status" value="1"/>
</dbReference>
<evidence type="ECO:0000256" key="1">
    <source>
        <dbReference type="HAMAP-Rule" id="MF_00715"/>
    </source>
</evidence>
<dbReference type="PANTHER" id="PTHR36508:SF1">
    <property type="entry name" value="PROTEIN SLYX"/>
    <property type="match status" value="1"/>
</dbReference>
<evidence type="ECO:0000313" key="4">
    <source>
        <dbReference type="Proteomes" id="UP000551563"/>
    </source>
</evidence>
<dbReference type="AlphaFoldDB" id="A0A7V6U2H1"/>
<reference evidence="3 4" key="1">
    <citation type="journal article" date="2020" name="Biotechnol. Biofuels">
        <title>New insights from the biogas microbiome by comprehensive genome-resolved metagenomics of nearly 1600 species originating from multiple anaerobic digesters.</title>
        <authorList>
            <person name="Campanaro S."/>
            <person name="Treu L."/>
            <person name="Rodriguez-R L.M."/>
            <person name="Kovalovszki A."/>
            <person name="Ziels R.M."/>
            <person name="Maus I."/>
            <person name="Zhu X."/>
            <person name="Kougias P.G."/>
            <person name="Basile A."/>
            <person name="Luo G."/>
            <person name="Schluter A."/>
            <person name="Konstantinidis K.T."/>
            <person name="Angelidaki I."/>
        </authorList>
    </citation>
    <scope>NUCLEOTIDE SEQUENCE [LARGE SCALE GENOMIC DNA]</scope>
    <source>
        <strain evidence="3">AS04akNAM_66</strain>
    </source>
</reference>
<evidence type="ECO:0000256" key="2">
    <source>
        <dbReference type="SAM" id="Coils"/>
    </source>
</evidence>
<organism evidence="3 4">
    <name type="scientific">Brucella intermedia</name>
    <dbReference type="NCBI Taxonomy" id="94625"/>
    <lineage>
        <taxon>Bacteria</taxon>
        <taxon>Pseudomonadati</taxon>
        <taxon>Pseudomonadota</taxon>
        <taxon>Alphaproteobacteria</taxon>
        <taxon>Hyphomicrobiales</taxon>
        <taxon>Brucellaceae</taxon>
        <taxon>Brucella/Ochrobactrum group</taxon>
        <taxon>Brucella</taxon>
    </lineage>
</organism>
<name>A0A7V6U2H1_9HYPH</name>
<dbReference type="Gene3D" id="1.20.5.300">
    <property type="match status" value="1"/>
</dbReference>
<comment type="caution">
    <text evidence="3">The sequence shown here is derived from an EMBL/GenBank/DDBJ whole genome shotgun (WGS) entry which is preliminary data.</text>
</comment>
<dbReference type="EMBL" id="DUMN01000731">
    <property type="protein sequence ID" value="HHV70958.1"/>
    <property type="molecule type" value="Genomic_DNA"/>
</dbReference>
<dbReference type="Proteomes" id="UP000551563">
    <property type="component" value="Unassembled WGS sequence"/>
</dbReference>
<proteinExistence type="inferred from homology"/>
<evidence type="ECO:0000313" key="3">
    <source>
        <dbReference type="EMBL" id="HHV70958.1"/>
    </source>
</evidence>
<gene>
    <name evidence="1" type="primary">slyX</name>
    <name evidence="3" type="ORF">GXX48_25540</name>
</gene>
<sequence length="69" mass="7972">MTPDQQRLTELEIRVAEQEKTIDELSSVLAEQWKTIDQLSKKLGALTDRFLELEEQTAPDVPVTKPPHW</sequence>
<keyword evidence="2" id="KW-0175">Coiled coil</keyword>
<dbReference type="Pfam" id="PF04102">
    <property type="entry name" value="SlyX"/>
    <property type="match status" value="1"/>
</dbReference>
<protein>
    <recommendedName>
        <fullName evidence="1">Protein SlyX homolog</fullName>
    </recommendedName>
</protein>
<accession>A0A7V6U2H1</accession>
<dbReference type="RefSeq" id="WP_100651813.1">
    <property type="nucleotide sequence ID" value="NZ_CP122438.1"/>
</dbReference>
<comment type="similarity">
    <text evidence="1">Belongs to the SlyX family.</text>
</comment>